<organism evidence="2 3">
    <name type="scientific">Aquimarina celericrescens</name>
    <dbReference type="NCBI Taxonomy" id="1964542"/>
    <lineage>
        <taxon>Bacteria</taxon>
        <taxon>Pseudomonadati</taxon>
        <taxon>Bacteroidota</taxon>
        <taxon>Flavobacteriia</taxon>
        <taxon>Flavobacteriales</taxon>
        <taxon>Flavobacteriaceae</taxon>
        <taxon>Aquimarina</taxon>
    </lineage>
</organism>
<dbReference type="EMBL" id="JBHUHY010000003">
    <property type="protein sequence ID" value="MFD2186030.1"/>
    <property type="molecule type" value="Genomic_DNA"/>
</dbReference>
<protein>
    <submittedName>
        <fullName evidence="2">DUF1801 domain-containing protein</fullName>
    </submittedName>
</protein>
<reference evidence="3" key="1">
    <citation type="journal article" date="2019" name="Int. J. Syst. Evol. Microbiol.">
        <title>The Global Catalogue of Microorganisms (GCM) 10K type strain sequencing project: providing services to taxonomists for standard genome sequencing and annotation.</title>
        <authorList>
            <consortium name="The Broad Institute Genomics Platform"/>
            <consortium name="The Broad Institute Genome Sequencing Center for Infectious Disease"/>
            <person name="Wu L."/>
            <person name="Ma J."/>
        </authorList>
    </citation>
    <scope>NUCLEOTIDE SEQUENCE [LARGE SCALE GENOMIC DNA]</scope>
    <source>
        <strain evidence="3">DT92</strain>
    </source>
</reference>
<evidence type="ECO:0000259" key="1">
    <source>
        <dbReference type="Pfam" id="PF08818"/>
    </source>
</evidence>
<dbReference type="RefSeq" id="WP_378319016.1">
    <property type="nucleotide sequence ID" value="NZ_JBHUHY010000003.1"/>
</dbReference>
<evidence type="ECO:0000313" key="2">
    <source>
        <dbReference type="EMBL" id="MFD2186030.1"/>
    </source>
</evidence>
<name>A0ABW5AV32_9FLAO</name>
<dbReference type="Gene3D" id="3.90.1150.200">
    <property type="match status" value="1"/>
</dbReference>
<dbReference type="SUPFAM" id="SSF159888">
    <property type="entry name" value="YdhG-like"/>
    <property type="match status" value="1"/>
</dbReference>
<comment type="caution">
    <text evidence="2">The sequence shown here is derived from an EMBL/GenBank/DDBJ whole genome shotgun (WGS) entry which is preliminary data.</text>
</comment>
<keyword evidence="3" id="KW-1185">Reference proteome</keyword>
<dbReference type="Pfam" id="PF08818">
    <property type="entry name" value="DUF1801"/>
    <property type="match status" value="1"/>
</dbReference>
<feature type="domain" description="YdhG-like" evidence="1">
    <location>
        <begin position="19"/>
        <end position="134"/>
    </location>
</feature>
<dbReference type="Proteomes" id="UP001597344">
    <property type="component" value="Unassembled WGS sequence"/>
</dbReference>
<evidence type="ECO:0000313" key="3">
    <source>
        <dbReference type="Proteomes" id="UP001597344"/>
    </source>
</evidence>
<gene>
    <name evidence="2" type="ORF">ACFSJT_04450</name>
</gene>
<proteinExistence type="predicted"/>
<dbReference type="InterPro" id="IPR014922">
    <property type="entry name" value="YdhG-like"/>
</dbReference>
<sequence>MQYQVQTPDEYIKAIPEERQPIMRALRKVIKDNLPKGFSEEINYGMIGYVIPHSLYPDGYHCDPKLPLPFMNIASQKNFIAIYHSGIYADQELMNWFVNEYPKHVKTKLDMGKSCIRFKKIDQIPLKLIGELASKMTAQEWIFLYESRIKKK</sequence>
<accession>A0ABW5AV32</accession>